<dbReference type="PANTHER" id="PTHR31464">
    <property type="entry name" value="PROTEIN CBG01266"/>
    <property type="match status" value="1"/>
</dbReference>
<dbReference type="Pfam" id="PF05075">
    <property type="entry name" value="DUF684"/>
    <property type="match status" value="1"/>
</dbReference>
<dbReference type="HOGENOM" id="CLU_040461_1_1_1"/>
<gene>
    <name evidence="1" type="ORF">CRE_17326</name>
</gene>
<dbReference type="GeneID" id="9798766"/>
<dbReference type="eggNOG" id="ENOG502TJDS">
    <property type="taxonomic scope" value="Eukaryota"/>
</dbReference>
<protein>
    <submittedName>
        <fullName evidence="1">Uncharacterized protein</fullName>
    </submittedName>
</protein>
<proteinExistence type="predicted"/>
<dbReference type="InterPro" id="IPR007767">
    <property type="entry name" value="DUF684"/>
</dbReference>
<keyword evidence="2" id="KW-1185">Reference proteome</keyword>
<dbReference type="InParanoid" id="E3MRX5"/>
<sequence>MSLVLNQESAEPLEMSIFAQTILRIAMEEGDFISEQTMKELEEMVQPALLPGKYSAASPGRVEITQEQLESVKTVCDVVKGLVDAGSFISDKLGKYLGPIGTVAGVVKDIIDFFKEEEEDPVMKELGELKKQLTALSQKMTAQFDDLKSFIVEQNFYDRYTTVMSTLFMYMLDTMNERSKKSVTLFAEVYNESKPQKLVYEMLSKLEQESTNPLKWAMKGDNLQSKATFKKWKGILEGVLTEALFLEVYASGLLPDVDSYGVNKILEKIARYQELCKEWDAYYLTTPNYWPAGVEKLVNDVQENKSLDSKDDKVDAVWKGIESIHTNSKFYAVCLPNAHIWRYYKQFDSQAIVSDREGFVIIVYRSAGKPVRDREWLKNYMSTEMKLTREVEGWQWNHWSIVRTHLQQNKVDKNGKFFGTFYLVVAQKKDFIAVRYSDIDGWEYGPGFFTFDSQLLAHDGLTRSFFPMFYLLGD</sequence>
<organism evidence="2">
    <name type="scientific">Caenorhabditis remanei</name>
    <name type="common">Caenorhabditis vulgaris</name>
    <dbReference type="NCBI Taxonomy" id="31234"/>
    <lineage>
        <taxon>Eukaryota</taxon>
        <taxon>Metazoa</taxon>
        <taxon>Ecdysozoa</taxon>
        <taxon>Nematoda</taxon>
        <taxon>Chromadorea</taxon>
        <taxon>Rhabditida</taxon>
        <taxon>Rhabditina</taxon>
        <taxon>Rhabditomorpha</taxon>
        <taxon>Rhabditoidea</taxon>
        <taxon>Rhabditidae</taxon>
        <taxon>Peloderinae</taxon>
        <taxon>Caenorhabditis</taxon>
    </lineage>
</organism>
<dbReference type="KEGG" id="crq:GCK72_004465"/>
<accession>E3MRX5</accession>
<dbReference type="PANTHER" id="PTHR31464:SF3">
    <property type="entry name" value="AAA DOMAIN-CONTAINING PROTEIN-RELATED"/>
    <property type="match status" value="1"/>
</dbReference>
<dbReference type="OrthoDB" id="5789346at2759"/>
<dbReference type="CTD" id="9798766"/>
<dbReference type="RefSeq" id="XP_003101078.2">
    <property type="nucleotide sequence ID" value="XM_003101030.2"/>
</dbReference>
<dbReference type="AlphaFoldDB" id="E3MRX5"/>
<evidence type="ECO:0000313" key="1">
    <source>
        <dbReference type="EMBL" id="EFP08162.1"/>
    </source>
</evidence>
<dbReference type="EMBL" id="DS268471">
    <property type="protein sequence ID" value="EFP08162.1"/>
    <property type="molecule type" value="Genomic_DNA"/>
</dbReference>
<dbReference type="FunCoup" id="E3MRX5">
    <property type="interactions" value="52"/>
</dbReference>
<name>E3MRX5_CAERE</name>
<dbReference type="Proteomes" id="UP000008281">
    <property type="component" value="Unassembled WGS sequence"/>
</dbReference>
<dbReference type="STRING" id="31234.E3MRX5"/>
<evidence type="ECO:0000313" key="2">
    <source>
        <dbReference type="Proteomes" id="UP000008281"/>
    </source>
</evidence>
<reference evidence="1" key="1">
    <citation type="submission" date="2007-07" db="EMBL/GenBank/DDBJ databases">
        <title>PCAP assembly of the Caenorhabditis remanei genome.</title>
        <authorList>
            <consortium name="The Caenorhabditis remanei Sequencing Consortium"/>
            <person name="Wilson R.K."/>
        </authorList>
    </citation>
    <scope>NUCLEOTIDE SEQUENCE [LARGE SCALE GENOMIC DNA]</scope>
    <source>
        <strain evidence="1">PB4641</strain>
    </source>
</reference>